<dbReference type="SMART" id="SM00838">
    <property type="entry name" value="EFG_C"/>
    <property type="match status" value="1"/>
</dbReference>
<dbReference type="RefSeq" id="WP_132314787.1">
    <property type="nucleotide sequence ID" value="NZ_FWZT01000001.1"/>
</dbReference>
<dbReference type="SUPFAM" id="SSF52540">
    <property type="entry name" value="P-loop containing nucleoside triphosphate hydrolases"/>
    <property type="match status" value="1"/>
</dbReference>
<dbReference type="GO" id="GO:0005525">
    <property type="term" value="F:GTP binding"/>
    <property type="evidence" value="ECO:0007669"/>
    <property type="project" value="UniProtKB-UniRule"/>
</dbReference>
<dbReference type="NCBIfam" id="TIGR00484">
    <property type="entry name" value="EF-G"/>
    <property type="match status" value="1"/>
</dbReference>
<dbReference type="SUPFAM" id="SSF50447">
    <property type="entry name" value="Translation proteins"/>
    <property type="match status" value="1"/>
</dbReference>
<dbReference type="Pfam" id="PF22042">
    <property type="entry name" value="EF-G_D2"/>
    <property type="match status" value="1"/>
</dbReference>
<dbReference type="PANTHER" id="PTHR43261:SF1">
    <property type="entry name" value="RIBOSOME-RELEASING FACTOR 2, MITOCHONDRIAL"/>
    <property type="match status" value="1"/>
</dbReference>
<evidence type="ECO:0000256" key="7">
    <source>
        <dbReference type="HAMAP-Rule" id="MF_00054"/>
    </source>
</evidence>
<evidence type="ECO:0000256" key="8">
    <source>
        <dbReference type="NCBIfam" id="TIGR00484"/>
    </source>
</evidence>
<keyword evidence="7" id="KW-0963">Cytoplasm</keyword>
<keyword evidence="5 7" id="KW-0342">GTP-binding</keyword>
<dbReference type="InterPro" id="IPR035649">
    <property type="entry name" value="EFG_V"/>
</dbReference>
<dbReference type="InterPro" id="IPR009000">
    <property type="entry name" value="Transl_B-barrel_sf"/>
</dbReference>
<dbReference type="SUPFAM" id="SSF54211">
    <property type="entry name" value="Ribosomal protein S5 domain 2-like"/>
    <property type="match status" value="1"/>
</dbReference>
<dbReference type="Gene3D" id="3.40.50.300">
    <property type="entry name" value="P-loop containing nucleotide triphosphate hydrolases"/>
    <property type="match status" value="1"/>
</dbReference>
<organism evidence="10 11">
    <name type="scientific">Pseudobacteriovorax antillogorgiicola</name>
    <dbReference type="NCBI Taxonomy" id="1513793"/>
    <lineage>
        <taxon>Bacteria</taxon>
        <taxon>Pseudomonadati</taxon>
        <taxon>Bdellovibrionota</taxon>
        <taxon>Oligoflexia</taxon>
        <taxon>Oligoflexales</taxon>
        <taxon>Pseudobacteriovoracaceae</taxon>
        <taxon>Pseudobacteriovorax</taxon>
    </lineage>
</organism>
<sequence length="693" mass="76548">MAKSTDLTLVRNIGIMAHIDAGKTTTTERILFYTGKIHKIGEVHEGTATMDWMAQEQERGITITSAATTCFWNEHCINIIDTPGHVDFTVEVERSLRVLDGAIAVFDGVAGVEPQSETVWRQADKYKVPRLAFVNKLDRVGAVFENTLESMKERLAANPVAFQIPIGSEDAFVGMVDLITMKAYVWESDETGAAFNVVEVPEEVQDDAELAREQLVELVAEQDDGLMEKFLEGEEISEDELKRAARQATIDMKIVPVFCGSAFKNKGIQPLLNAINDYLPSPLDLPAVKGYSADEEEASLTRKRTEDEPLSMLAFKIQNDPYVGHLAYARLYSGVLKAGETVLNTRLGKRERVSKILMMEANQRTEVNQVGAGHIVALAGLKMVATGDTLCDAKHPIRLESLDVPETVISIAIEPKSTADSDKMLKALDRLEKEDPTFKVKYDSETGQTLISGMGELHLDIITDRLLREFRVAANVGQPQVSYRETISKQVSKSKVFERETEKLRQYAGVGISVEPAEKGQGFVFENKLGKADGFTDEFLRATQAGLEESMQVGVLAGFPVIDVKVTLKDVKVDREVSDASAFKIVSSQALREALQDAQAMLLEPVMDLEILVPEESLSNVMTDLNSRRARVNNVGMKGHLQKVDAIAPLSEMFGYTTGLRSISQGRATYSMTFSSYEQVPNAVFDRVTKGIY</sequence>
<dbReference type="GO" id="GO:0003924">
    <property type="term" value="F:GTPase activity"/>
    <property type="evidence" value="ECO:0007669"/>
    <property type="project" value="InterPro"/>
</dbReference>
<keyword evidence="11" id="KW-1185">Reference proteome</keyword>
<dbReference type="CDD" id="cd04088">
    <property type="entry name" value="EFG_mtEFG_II"/>
    <property type="match status" value="1"/>
</dbReference>
<feature type="binding site" evidence="7">
    <location>
        <begin position="17"/>
        <end position="24"/>
    </location>
    <ligand>
        <name>GTP</name>
        <dbReference type="ChEBI" id="CHEBI:37565"/>
    </ligand>
</feature>
<feature type="domain" description="Tr-type G" evidence="9">
    <location>
        <begin position="8"/>
        <end position="283"/>
    </location>
</feature>
<dbReference type="InterPro" id="IPR005517">
    <property type="entry name" value="Transl_elong_EFG/EF2_IV"/>
</dbReference>
<protein>
    <recommendedName>
        <fullName evidence="7 8">Elongation factor G</fullName>
        <shortName evidence="7">EF-G</shortName>
    </recommendedName>
</protein>
<comment type="similarity">
    <text evidence="1 7">Belongs to the TRAFAC class translation factor GTPase superfamily. Classic translation factor GTPase family. EF-G/EF-2 subfamily.</text>
</comment>
<evidence type="ECO:0000256" key="4">
    <source>
        <dbReference type="ARBA" id="ARBA00022917"/>
    </source>
</evidence>
<dbReference type="GO" id="GO:0005737">
    <property type="term" value="C:cytoplasm"/>
    <property type="evidence" value="ECO:0007669"/>
    <property type="project" value="UniProtKB-SubCell"/>
</dbReference>
<gene>
    <name evidence="7" type="primary">fusA</name>
    <name evidence="10" type="ORF">SAMN06296036_10171</name>
</gene>
<dbReference type="InterPro" id="IPR009022">
    <property type="entry name" value="EFG_III"/>
</dbReference>
<dbReference type="GO" id="GO:0003746">
    <property type="term" value="F:translation elongation factor activity"/>
    <property type="evidence" value="ECO:0007669"/>
    <property type="project" value="UniProtKB-UniRule"/>
</dbReference>
<dbReference type="CDD" id="cd03713">
    <property type="entry name" value="EFG_mtEFG_C"/>
    <property type="match status" value="1"/>
</dbReference>
<dbReference type="Proteomes" id="UP000192907">
    <property type="component" value="Unassembled WGS sequence"/>
</dbReference>
<dbReference type="InterPro" id="IPR053905">
    <property type="entry name" value="EF-G-like_DII"/>
</dbReference>
<keyword evidence="4 7" id="KW-0648">Protein biosynthesis</keyword>
<dbReference type="PRINTS" id="PR00315">
    <property type="entry name" value="ELONGATNFCT"/>
</dbReference>
<dbReference type="CDD" id="cd16262">
    <property type="entry name" value="EFG_III"/>
    <property type="match status" value="1"/>
</dbReference>
<dbReference type="Gene3D" id="2.40.30.10">
    <property type="entry name" value="Translation factors"/>
    <property type="match status" value="1"/>
</dbReference>
<dbReference type="Gene3D" id="3.30.230.10">
    <property type="match status" value="1"/>
</dbReference>
<dbReference type="Pfam" id="PF00679">
    <property type="entry name" value="EFG_C"/>
    <property type="match status" value="1"/>
</dbReference>
<dbReference type="GO" id="GO:0032790">
    <property type="term" value="P:ribosome disassembly"/>
    <property type="evidence" value="ECO:0007669"/>
    <property type="project" value="TreeGrafter"/>
</dbReference>
<proteinExistence type="inferred from homology"/>
<dbReference type="EMBL" id="FWZT01000001">
    <property type="protein sequence ID" value="SME87918.1"/>
    <property type="molecule type" value="Genomic_DNA"/>
</dbReference>
<dbReference type="InterPro" id="IPR041095">
    <property type="entry name" value="EFG_II"/>
</dbReference>
<evidence type="ECO:0000256" key="1">
    <source>
        <dbReference type="ARBA" id="ARBA00005870"/>
    </source>
</evidence>
<dbReference type="FunFam" id="3.30.70.870:FF:000001">
    <property type="entry name" value="Elongation factor G"/>
    <property type="match status" value="1"/>
</dbReference>
<dbReference type="STRING" id="1513793.SAMN06296036_10171"/>
<dbReference type="CDD" id="cd01886">
    <property type="entry name" value="EF-G"/>
    <property type="match status" value="1"/>
</dbReference>
<dbReference type="InterPro" id="IPR031157">
    <property type="entry name" value="G_TR_CS"/>
</dbReference>
<evidence type="ECO:0000313" key="10">
    <source>
        <dbReference type="EMBL" id="SME87918.1"/>
    </source>
</evidence>
<accession>A0A1Y6B739</accession>
<dbReference type="InterPro" id="IPR005225">
    <property type="entry name" value="Small_GTP-bd"/>
</dbReference>
<keyword evidence="2 7" id="KW-0547">Nucleotide-binding</keyword>
<comment type="subcellular location">
    <subcellularLocation>
        <location evidence="7">Cytoplasm</location>
    </subcellularLocation>
</comment>
<reference evidence="11" key="1">
    <citation type="submission" date="2017-04" db="EMBL/GenBank/DDBJ databases">
        <authorList>
            <person name="Varghese N."/>
            <person name="Submissions S."/>
        </authorList>
    </citation>
    <scope>NUCLEOTIDE SEQUENCE [LARGE SCALE GENOMIC DNA]</scope>
    <source>
        <strain evidence="11">RKEM611</strain>
    </source>
</reference>
<dbReference type="Gene3D" id="3.30.70.240">
    <property type="match status" value="1"/>
</dbReference>
<dbReference type="Gene3D" id="3.30.70.870">
    <property type="entry name" value="Elongation Factor G (Translational Gtpase), domain 3"/>
    <property type="match status" value="1"/>
</dbReference>
<dbReference type="NCBIfam" id="TIGR00231">
    <property type="entry name" value="small_GTP"/>
    <property type="match status" value="1"/>
</dbReference>
<dbReference type="InterPro" id="IPR020568">
    <property type="entry name" value="Ribosomal_Su5_D2-typ_SF"/>
</dbReference>
<dbReference type="SMART" id="SM00889">
    <property type="entry name" value="EFG_IV"/>
    <property type="match status" value="1"/>
</dbReference>
<dbReference type="InterPro" id="IPR035647">
    <property type="entry name" value="EFG_III/V"/>
</dbReference>
<dbReference type="FunFam" id="3.30.70.240:FF:000001">
    <property type="entry name" value="Elongation factor G"/>
    <property type="match status" value="1"/>
</dbReference>
<feature type="binding site" evidence="7">
    <location>
        <begin position="135"/>
        <end position="138"/>
    </location>
    <ligand>
        <name>GTP</name>
        <dbReference type="ChEBI" id="CHEBI:37565"/>
    </ligand>
</feature>
<dbReference type="InterPro" id="IPR000795">
    <property type="entry name" value="T_Tr_GTP-bd_dom"/>
</dbReference>
<dbReference type="HAMAP" id="MF_00054_B">
    <property type="entry name" value="EF_G_EF_2_B"/>
    <property type="match status" value="1"/>
</dbReference>
<evidence type="ECO:0000313" key="11">
    <source>
        <dbReference type="Proteomes" id="UP000192907"/>
    </source>
</evidence>
<evidence type="ECO:0000256" key="2">
    <source>
        <dbReference type="ARBA" id="ARBA00022741"/>
    </source>
</evidence>
<dbReference type="PROSITE" id="PS00301">
    <property type="entry name" value="G_TR_1"/>
    <property type="match status" value="1"/>
</dbReference>
<dbReference type="Pfam" id="PF00009">
    <property type="entry name" value="GTP_EFTU"/>
    <property type="match status" value="1"/>
</dbReference>
<name>A0A1Y6B739_9BACT</name>
<dbReference type="PROSITE" id="PS51722">
    <property type="entry name" value="G_TR_2"/>
    <property type="match status" value="1"/>
</dbReference>
<evidence type="ECO:0000259" key="9">
    <source>
        <dbReference type="PROSITE" id="PS51722"/>
    </source>
</evidence>
<dbReference type="OrthoDB" id="5287257at2"/>
<dbReference type="Pfam" id="PF14492">
    <property type="entry name" value="EFG_III"/>
    <property type="match status" value="1"/>
</dbReference>
<dbReference type="FunFam" id="2.40.30.10:FF:000006">
    <property type="entry name" value="Elongation factor G"/>
    <property type="match status" value="1"/>
</dbReference>
<feature type="binding site" evidence="7">
    <location>
        <begin position="81"/>
        <end position="85"/>
    </location>
    <ligand>
        <name>GTP</name>
        <dbReference type="ChEBI" id="CHEBI:37565"/>
    </ligand>
</feature>
<dbReference type="InterPro" id="IPR000640">
    <property type="entry name" value="EFG_V-like"/>
</dbReference>
<dbReference type="InterPro" id="IPR014721">
    <property type="entry name" value="Ribsml_uS5_D2-typ_fold_subgr"/>
</dbReference>
<dbReference type="PANTHER" id="PTHR43261">
    <property type="entry name" value="TRANSLATION ELONGATION FACTOR G-RELATED"/>
    <property type="match status" value="1"/>
</dbReference>
<comment type="function">
    <text evidence="6 7">Catalyzes the GTP-dependent ribosomal translocation step during translation elongation. During this step, the ribosome changes from the pre-translocational (PRE) to the post-translocational (POST) state as the newly formed A-site-bound peptidyl-tRNA and P-site-bound deacylated tRNA move to the P and E sites, respectively. Catalyzes the coordinated movement of the two tRNA molecules, the mRNA and conformational changes in the ribosome.</text>
</comment>
<dbReference type="NCBIfam" id="NF009381">
    <property type="entry name" value="PRK12740.1-5"/>
    <property type="match status" value="1"/>
</dbReference>
<dbReference type="InterPro" id="IPR027417">
    <property type="entry name" value="P-loop_NTPase"/>
</dbReference>
<dbReference type="FunFam" id="3.40.50.300:FF:000029">
    <property type="entry name" value="Elongation factor G"/>
    <property type="match status" value="1"/>
</dbReference>
<dbReference type="AlphaFoldDB" id="A0A1Y6B739"/>
<evidence type="ECO:0000256" key="5">
    <source>
        <dbReference type="ARBA" id="ARBA00023134"/>
    </source>
</evidence>
<keyword evidence="3 7" id="KW-0251">Elongation factor</keyword>
<evidence type="ECO:0000256" key="6">
    <source>
        <dbReference type="ARBA" id="ARBA00024731"/>
    </source>
</evidence>
<evidence type="ECO:0000256" key="3">
    <source>
        <dbReference type="ARBA" id="ARBA00022768"/>
    </source>
</evidence>
<dbReference type="SUPFAM" id="SSF54980">
    <property type="entry name" value="EF-G C-terminal domain-like"/>
    <property type="match status" value="2"/>
</dbReference>
<dbReference type="InterPro" id="IPR004540">
    <property type="entry name" value="Transl_elong_EFG/EF2"/>
</dbReference>
<dbReference type="Pfam" id="PF03764">
    <property type="entry name" value="EFG_IV"/>
    <property type="match status" value="1"/>
</dbReference>